<dbReference type="Gene3D" id="3.40.50.300">
    <property type="entry name" value="P-loop containing nucleotide triphosphate hydrolases"/>
    <property type="match status" value="1"/>
</dbReference>
<dbReference type="PROSITE" id="PS00211">
    <property type="entry name" value="ABC_TRANSPORTER_1"/>
    <property type="match status" value="1"/>
</dbReference>
<dbReference type="GO" id="GO:0016787">
    <property type="term" value="F:hydrolase activity"/>
    <property type="evidence" value="ECO:0007669"/>
    <property type="project" value="UniProtKB-KW"/>
</dbReference>
<comment type="similarity">
    <text evidence="1">Belongs to the ABC transporter superfamily.</text>
</comment>
<dbReference type="InterPro" id="IPR017871">
    <property type="entry name" value="ABC_transporter-like_CS"/>
</dbReference>
<dbReference type="EMBL" id="CPYD01000007">
    <property type="protein sequence ID" value="CNE66231.1"/>
    <property type="molecule type" value="Genomic_DNA"/>
</dbReference>
<dbReference type="PANTHER" id="PTHR42734">
    <property type="entry name" value="METAL TRANSPORT SYSTEM ATP-BINDING PROTEIN TM_0124-RELATED"/>
    <property type="match status" value="1"/>
</dbReference>
<dbReference type="PANTHER" id="PTHR42734:SF5">
    <property type="entry name" value="IRON TRANSPORT SYSTEM ATP-BINDING PROTEIN HI_0361-RELATED"/>
    <property type="match status" value="1"/>
</dbReference>
<evidence type="ECO:0000313" key="6">
    <source>
        <dbReference type="EMBL" id="CNE66231.1"/>
    </source>
</evidence>
<evidence type="ECO:0000313" key="7">
    <source>
        <dbReference type="Proteomes" id="UP000040578"/>
    </source>
</evidence>
<dbReference type="CDD" id="cd03235">
    <property type="entry name" value="ABC_Metallic_Cations"/>
    <property type="match status" value="1"/>
</dbReference>
<evidence type="ECO:0000256" key="4">
    <source>
        <dbReference type="ARBA" id="ARBA00022840"/>
    </source>
</evidence>
<organism evidence="6 7">
    <name type="scientific">Yersinia nurmii</name>
    <dbReference type="NCBI Taxonomy" id="685706"/>
    <lineage>
        <taxon>Bacteria</taxon>
        <taxon>Pseudomonadati</taxon>
        <taxon>Pseudomonadota</taxon>
        <taxon>Gammaproteobacteria</taxon>
        <taxon>Enterobacterales</taxon>
        <taxon>Yersiniaceae</taxon>
        <taxon>Yersinia</taxon>
    </lineage>
</organism>
<accession>A0ABM9SHV0</accession>
<keyword evidence="3" id="KW-0547">Nucleotide-binding</keyword>
<gene>
    <name evidence="6" type="primary">fhuC_2</name>
    <name evidence="6" type="ORF">ERS137967_02189</name>
</gene>
<evidence type="ECO:0000259" key="5">
    <source>
        <dbReference type="PROSITE" id="PS50893"/>
    </source>
</evidence>
<keyword evidence="7" id="KW-1185">Reference proteome</keyword>
<name>A0ABM9SHV0_9GAMM</name>
<dbReference type="Pfam" id="PF00005">
    <property type="entry name" value="ABC_tran"/>
    <property type="match status" value="1"/>
</dbReference>
<evidence type="ECO:0000256" key="1">
    <source>
        <dbReference type="ARBA" id="ARBA00005417"/>
    </source>
</evidence>
<sequence>MAAHVWHDNRADLIVVSHSLGECTAMITLQQLQVGYGLQPVTAPLTGCFAHGSLTAVIGANGAGKSTLIKTLAGLQPALSGKIVFGDKTIPRMAYLPQQAELDRQFPIIVFDVVAMGCWPQSGMFGGLSRQSVQRIKQALDTVGMLDMARCPVGELSGGQLQRVLFARLLVQQAPLLLLDEPFTGIDNQTLCLLLNVIQQLHQEGRTIIAVLHDMSMVAQHFPRVLQLTAEYCRWDESKRLFAERAEAGQNLSNQNNLSVEAQP</sequence>
<dbReference type="SUPFAM" id="SSF52540">
    <property type="entry name" value="P-loop containing nucleoside triphosphate hydrolases"/>
    <property type="match status" value="1"/>
</dbReference>
<dbReference type="InterPro" id="IPR027417">
    <property type="entry name" value="P-loop_NTPase"/>
</dbReference>
<feature type="domain" description="ABC transporter" evidence="5">
    <location>
        <begin position="27"/>
        <end position="255"/>
    </location>
</feature>
<keyword evidence="4 6" id="KW-0067">ATP-binding</keyword>
<keyword evidence="2" id="KW-0813">Transport</keyword>
<dbReference type="PROSITE" id="PS50893">
    <property type="entry name" value="ABC_TRANSPORTER_2"/>
    <property type="match status" value="1"/>
</dbReference>
<dbReference type="EC" id="3.6.3.34" evidence="6"/>
<evidence type="ECO:0000256" key="3">
    <source>
        <dbReference type="ARBA" id="ARBA00022741"/>
    </source>
</evidence>
<proteinExistence type="inferred from homology"/>
<comment type="caution">
    <text evidence="6">The sequence shown here is derived from an EMBL/GenBank/DDBJ whole genome shotgun (WGS) entry which is preliminary data.</text>
</comment>
<dbReference type="Proteomes" id="UP000040578">
    <property type="component" value="Unassembled WGS sequence"/>
</dbReference>
<dbReference type="SMART" id="SM00382">
    <property type="entry name" value="AAA"/>
    <property type="match status" value="1"/>
</dbReference>
<reference evidence="6 7" key="1">
    <citation type="submission" date="2015-03" db="EMBL/GenBank/DDBJ databases">
        <authorList>
            <consortium name="Pathogen Informatics"/>
            <person name="Murphy D."/>
        </authorList>
    </citation>
    <scope>NUCLEOTIDE SEQUENCE [LARGE SCALE GENOMIC DNA]</scope>
    <source>
        <strain evidence="7">type strain: CIP110231</strain>
    </source>
</reference>
<dbReference type="InterPro" id="IPR003593">
    <property type="entry name" value="AAA+_ATPase"/>
</dbReference>
<keyword evidence="6" id="KW-0378">Hydrolase</keyword>
<dbReference type="InterPro" id="IPR050153">
    <property type="entry name" value="Metal_Ion_Import_ABC"/>
</dbReference>
<dbReference type="InterPro" id="IPR003439">
    <property type="entry name" value="ABC_transporter-like_ATP-bd"/>
</dbReference>
<dbReference type="GO" id="GO:0005524">
    <property type="term" value="F:ATP binding"/>
    <property type="evidence" value="ECO:0007669"/>
    <property type="project" value="UniProtKB-KW"/>
</dbReference>
<evidence type="ECO:0000256" key="2">
    <source>
        <dbReference type="ARBA" id="ARBA00022448"/>
    </source>
</evidence>
<protein>
    <submittedName>
        <fullName evidence="6">ABC transporter ATP-binding protein</fullName>
        <ecNumber evidence="6">3.6.3.34</ecNumber>
    </submittedName>
</protein>